<dbReference type="SUPFAM" id="SSF47413">
    <property type="entry name" value="lambda repressor-like DNA-binding domains"/>
    <property type="match status" value="1"/>
</dbReference>
<keyword evidence="1" id="KW-0238">DNA-binding</keyword>
<keyword evidence="4" id="KW-1185">Reference proteome</keyword>
<dbReference type="InterPro" id="IPR010982">
    <property type="entry name" value="Lambda_DNA-bd_dom_sf"/>
</dbReference>
<dbReference type="PANTHER" id="PTHR46558">
    <property type="entry name" value="TRACRIPTIONAL REGULATORY PROTEIN-RELATED-RELATED"/>
    <property type="match status" value="1"/>
</dbReference>
<dbReference type="PROSITE" id="PS50943">
    <property type="entry name" value="HTH_CROC1"/>
    <property type="match status" value="1"/>
</dbReference>
<proteinExistence type="predicted"/>
<accession>A0A923LT38</accession>
<dbReference type="Gene3D" id="1.10.260.40">
    <property type="entry name" value="lambda repressor-like DNA-binding domains"/>
    <property type="match status" value="1"/>
</dbReference>
<dbReference type="GO" id="GO:0003677">
    <property type="term" value="F:DNA binding"/>
    <property type="evidence" value="ECO:0007669"/>
    <property type="project" value="UniProtKB-KW"/>
</dbReference>
<dbReference type="EMBL" id="JACOPL010000003">
    <property type="protein sequence ID" value="MBC5724778.1"/>
    <property type="molecule type" value="Genomic_DNA"/>
</dbReference>
<comment type="caution">
    <text evidence="3">The sequence shown here is derived from an EMBL/GenBank/DDBJ whole genome shotgun (WGS) entry which is preliminary data.</text>
</comment>
<dbReference type="PANTHER" id="PTHR46558:SF11">
    <property type="entry name" value="HTH-TYPE TRANSCRIPTIONAL REGULATOR XRE"/>
    <property type="match status" value="1"/>
</dbReference>
<gene>
    <name evidence="3" type="ORF">H8S45_04795</name>
</gene>
<sequence>MYLCRLRDLREEAGLTQTELSTQLRIAQTTYSGYERGFRDVSLEMLCRIADFYHTSTDFILERTNDPAPPRKR</sequence>
<evidence type="ECO:0000313" key="4">
    <source>
        <dbReference type="Proteomes" id="UP000606499"/>
    </source>
</evidence>
<reference evidence="3" key="1">
    <citation type="submission" date="2020-08" db="EMBL/GenBank/DDBJ databases">
        <title>Genome public.</title>
        <authorList>
            <person name="Liu C."/>
            <person name="Sun Q."/>
        </authorList>
    </citation>
    <scope>NUCLEOTIDE SEQUENCE</scope>
    <source>
        <strain evidence="3">NSJ-28</strain>
    </source>
</reference>
<evidence type="ECO:0000256" key="1">
    <source>
        <dbReference type="ARBA" id="ARBA00023125"/>
    </source>
</evidence>
<dbReference type="RefSeq" id="WP_082397252.1">
    <property type="nucleotide sequence ID" value="NZ_JACOPL010000003.1"/>
</dbReference>
<evidence type="ECO:0000259" key="2">
    <source>
        <dbReference type="PROSITE" id="PS50943"/>
    </source>
</evidence>
<dbReference type="Pfam" id="PF01381">
    <property type="entry name" value="HTH_3"/>
    <property type="match status" value="1"/>
</dbReference>
<organism evidence="3 4">
    <name type="scientific">Agathobaculum faecis</name>
    <dbReference type="NCBI Taxonomy" id="2763013"/>
    <lineage>
        <taxon>Bacteria</taxon>
        <taxon>Bacillati</taxon>
        <taxon>Bacillota</taxon>
        <taxon>Clostridia</taxon>
        <taxon>Eubacteriales</taxon>
        <taxon>Butyricicoccaceae</taxon>
        <taxon>Agathobaculum</taxon>
    </lineage>
</organism>
<evidence type="ECO:0000313" key="3">
    <source>
        <dbReference type="EMBL" id="MBC5724778.1"/>
    </source>
</evidence>
<feature type="domain" description="HTH cro/C1-type" evidence="2">
    <location>
        <begin position="6"/>
        <end position="60"/>
    </location>
</feature>
<dbReference type="SMART" id="SM00530">
    <property type="entry name" value="HTH_XRE"/>
    <property type="match status" value="1"/>
</dbReference>
<protein>
    <submittedName>
        <fullName evidence="3">Helix-turn-helix transcriptional regulator</fullName>
    </submittedName>
</protein>
<dbReference type="CDD" id="cd00093">
    <property type="entry name" value="HTH_XRE"/>
    <property type="match status" value="1"/>
</dbReference>
<dbReference type="InterPro" id="IPR001387">
    <property type="entry name" value="Cro/C1-type_HTH"/>
</dbReference>
<dbReference type="AlphaFoldDB" id="A0A923LT38"/>
<dbReference type="Proteomes" id="UP000606499">
    <property type="component" value="Unassembled WGS sequence"/>
</dbReference>
<name>A0A923LT38_9FIRM</name>